<dbReference type="EMBL" id="RJVU01046584">
    <property type="protein sequence ID" value="ROL44188.1"/>
    <property type="molecule type" value="Genomic_DNA"/>
</dbReference>
<comment type="caution">
    <text evidence="2">The sequence shown here is derived from an EMBL/GenBank/DDBJ whole genome shotgun (WGS) entry which is preliminary data.</text>
</comment>
<reference evidence="2 3" key="1">
    <citation type="submission" date="2018-10" db="EMBL/GenBank/DDBJ databases">
        <title>Genome assembly for a Yunnan-Guizhou Plateau 3E fish, Anabarilius grahami (Regan), and its evolutionary and genetic applications.</title>
        <authorList>
            <person name="Jiang W."/>
        </authorList>
    </citation>
    <scope>NUCLEOTIDE SEQUENCE [LARGE SCALE GENOMIC DNA]</scope>
    <source>
        <strain evidence="2">AG-KIZ</strain>
        <tissue evidence="2">Muscle</tissue>
    </source>
</reference>
<proteinExistence type="predicted"/>
<dbReference type="Proteomes" id="UP000281406">
    <property type="component" value="Unassembled WGS sequence"/>
</dbReference>
<feature type="region of interest" description="Disordered" evidence="1">
    <location>
        <begin position="82"/>
        <end position="129"/>
    </location>
</feature>
<protein>
    <submittedName>
        <fullName evidence="2">Uncharacterized protein</fullName>
    </submittedName>
</protein>
<organism evidence="2 3">
    <name type="scientific">Anabarilius grahami</name>
    <name type="common">Kanglang fish</name>
    <name type="synonym">Barilius grahami</name>
    <dbReference type="NCBI Taxonomy" id="495550"/>
    <lineage>
        <taxon>Eukaryota</taxon>
        <taxon>Metazoa</taxon>
        <taxon>Chordata</taxon>
        <taxon>Craniata</taxon>
        <taxon>Vertebrata</taxon>
        <taxon>Euteleostomi</taxon>
        <taxon>Actinopterygii</taxon>
        <taxon>Neopterygii</taxon>
        <taxon>Teleostei</taxon>
        <taxon>Ostariophysi</taxon>
        <taxon>Cypriniformes</taxon>
        <taxon>Xenocyprididae</taxon>
        <taxon>Xenocypridinae</taxon>
        <taxon>Xenocypridinae incertae sedis</taxon>
        <taxon>Anabarilius</taxon>
    </lineage>
</organism>
<evidence type="ECO:0000256" key="1">
    <source>
        <dbReference type="SAM" id="MobiDB-lite"/>
    </source>
</evidence>
<evidence type="ECO:0000313" key="2">
    <source>
        <dbReference type="EMBL" id="ROL44188.1"/>
    </source>
</evidence>
<accession>A0A3N0YEH9</accession>
<dbReference type="AlphaFoldDB" id="A0A3N0YEH9"/>
<evidence type="ECO:0000313" key="3">
    <source>
        <dbReference type="Proteomes" id="UP000281406"/>
    </source>
</evidence>
<sequence length="129" mass="14217">MRPTTTTYRFNYVSQNHIDSTIHTIHGREGYPTIPRFGTTKLSREWRLTVSGVAKDMQRNGEGSQPISVTGSRKMAVIDVERAEKQERGPTRPVAVPPPWAGLEAPRRDSGYSRPAPGAGLEEGRADGT</sequence>
<keyword evidence="3" id="KW-1185">Reference proteome</keyword>
<gene>
    <name evidence="2" type="ORF">DPX16_17840</name>
</gene>
<name>A0A3N0YEH9_ANAGA</name>